<organism evidence="2 3">
    <name type="scientific">Lacrimispora algidixylanolytica</name>
    <dbReference type="NCBI Taxonomy" id="94868"/>
    <lineage>
        <taxon>Bacteria</taxon>
        <taxon>Bacillati</taxon>
        <taxon>Bacillota</taxon>
        <taxon>Clostridia</taxon>
        <taxon>Lachnospirales</taxon>
        <taxon>Lachnospiraceae</taxon>
        <taxon>Lacrimispora</taxon>
    </lineage>
</organism>
<dbReference type="InterPro" id="IPR012338">
    <property type="entry name" value="Beta-lactam/transpept-like"/>
</dbReference>
<dbReference type="InterPro" id="IPR001466">
    <property type="entry name" value="Beta-lactam-related"/>
</dbReference>
<dbReference type="Proteomes" id="UP000284277">
    <property type="component" value="Unassembled WGS sequence"/>
</dbReference>
<dbReference type="PANTHER" id="PTHR43283">
    <property type="entry name" value="BETA-LACTAMASE-RELATED"/>
    <property type="match status" value="1"/>
</dbReference>
<dbReference type="Gene3D" id="3.40.710.10">
    <property type="entry name" value="DD-peptidase/beta-lactamase superfamily"/>
    <property type="match status" value="1"/>
</dbReference>
<accession>A0A419T2N3</accession>
<dbReference type="OrthoDB" id="9773047at2"/>
<evidence type="ECO:0000259" key="1">
    <source>
        <dbReference type="Pfam" id="PF00144"/>
    </source>
</evidence>
<keyword evidence="3" id="KW-1185">Reference proteome</keyword>
<evidence type="ECO:0000313" key="3">
    <source>
        <dbReference type="Proteomes" id="UP000284277"/>
    </source>
</evidence>
<comment type="caution">
    <text evidence="2">The sequence shown here is derived from an EMBL/GenBank/DDBJ whole genome shotgun (WGS) entry which is preliminary data.</text>
</comment>
<sequence>MQNNMETYLKKASEDAWTHLLKSGLPIHSFLMDWNGQLIKEAYGAPYEKTDLHRMFSITKSLCSIAIGFLLADELITLEDKITNYFPEYCPPGTTHPWLLDMTIRNMLTMETCHSSTTYKRDREKHWVESFFLTPPSHRSGQIFVYDTSASHTLAALVKKLTEKNLLEYLREKCLDQIGFSKEAYIIKDPFGWDMGGSGLMALPWDLIKLGRYCMDTIHKGQGIFADYLRDAVSYQVPTLHFGQTLEEQLGYGYQFWRIRKGFAMYGLGGQYVLFYPEQNLVFAVTADTQNRRGGNQEILDIIGECVDLLEPMTHNVEPSLDQEEAKNIFVSPKEWNKSYQLLENEKGFHTITLSYGETEGIVILSGEESSFTFPFSFQEFMGSTLQGYEEKIAVKAMWLDSHLLYLPVQIVGESVGSIHIMLQFSMEKITVCMKKAEENNFTEFQGFLEGISL</sequence>
<gene>
    <name evidence="2" type="ORF">BET01_19575</name>
</gene>
<dbReference type="InterPro" id="IPR050789">
    <property type="entry name" value="Diverse_Enzym_Activities"/>
</dbReference>
<name>A0A419T2N3_9FIRM</name>
<evidence type="ECO:0000313" key="2">
    <source>
        <dbReference type="EMBL" id="RKD31725.1"/>
    </source>
</evidence>
<dbReference type="Pfam" id="PF00144">
    <property type="entry name" value="Beta-lactamase"/>
    <property type="match status" value="1"/>
</dbReference>
<dbReference type="RefSeq" id="WP_120196879.1">
    <property type="nucleotide sequence ID" value="NZ_MCIA01000016.1"/>
</dbReference>
<dbReference type="EMBL" id="MCIA01000016">
    <property type="protein sequence ID" value="RKD31725.1"/>
    <property type="molecule type" value="Genomic_DNA"/>
</dbReference>
<dbReference type="PANTHER" id="PTHR43283:SF7">
    <property type="entry name" value="BETA-LACTAMASE-RELATED DOMAIN-CONTAINING PROTEIN"/>
    <property type="match status" value="1"/>
</dbReference>
<proteinExistence type="predicted"/>
<dbReference type="AlphaFoldDB" id="A0A419T2N3"/>
<protein>
    <recommendedName>
        <fullName evidence="1">Beta-lactamase-related domain-containing protein</fullName>
    </recommendedName>
</protein>
<feature type="domain" description="Beta-lactamase-related" evidence="1">
    <location>
        <begin position="35"/>
        <end position="292"/>
    </location>
</feature>
<dbReference type="SUPFAM" id="SSF56601">
    <property type="entry name" value="beta-lactamase/transpeptidase-like"/>
    <property type="match status" value="1"/>
</dbReference>
<reference evidence="2 3" key="1">
    <citation type="submission" date="2016-08" db="EMBL/GenBank/DDBJ databases">
        <title>A new outlook on sporulation: Clostridium algidixylanolyticum.</title>
        <authorList>
            <person name="Poppleton D.I."/>
            <person name="Gribaldo S."/>
        </authorList>
    </citation>
    <scope>NUCLEOTIDE SEQUENCE [LARGE SCALE GENOMIC DNA]</scope>
    <source>
        <strain evidence="2 3">SPL73</strain>
    </source>
</reference>